<proteinExistence type="predicted"/>
<dbReference type="InterPro" id="IPR035940">
    <property type="entry name" value="CAP_sf"/>
</dbReference>
<dbReference type="CDD" id="cd05381">
    <property type="entry name" value="CAP_PR-1"/>
    <property type="match status" value="1"/>
</dbReference>
<reference evidence="3 4" key="2">
    <citation type="journal article" date="2017" name="Front. Plant Sci.">
        <title>Gene Classification and Mining of Molecular Markers Useful in Red Clover (Trifolium pratense) Breeding.</title>
        <authorList>
            <person name="Istvanek J."/>
            <person name="Dluhosova J."/>
            <person name="Dluhos P."/>
            <person name="Patkova L."/>
            <person name="Nedelnik J."/>
            <person name="Repkova J."/>
        </authorList>
    </citation>
    <scope>NUCLEOTIDE SEQUENCE [LARGE SCALE GENOMIC DNA]</scope>
    <source>
        <strain evidence="4">cv. Tatra</strain>
        <tissue evidence="3">Young leaves</tissue>
    </source>
</reference>
<dbReference type="AlphaFoldDB" id="A0A2K3PH45"/>
<dbReference type="Proteomes" id="UP000236291">
    <property type="component" value="Unassembled WGS sequence"/>
</dbReference>
<evidence type="ECO:0000256" key="1">
    <source>
        <dbReference type="SAM" id="SignalP"/>
    </source>
</evidence>
<dbReference type="PANTHER" id="PTHR10334">
    <property type="entry name" value="CYSTEINE-RICH SECRETORY PROTEIN-RELATED"/>
    <property type="match status" value="1"/>
</dbReference>
<dbReference type="STRING" id="57577.A0A2K3PH45"/>
<sequence length="274" mass="30492">MKSSNILVILTIFSTCCFICLAQNSPQDYLDAHNKARAEVGVPPLCWDDNLAAYAKNFTESKIESCEITNSGGPYGENIADGSDDMTATDAMNIWVDEKKYYDNATNSCVERPCDHYTKVISRDTLRLGCAKADSPDSQNTPHDYLDVHNKAPAEVGVPPLCWDDTLAAYAMNYSESKIESCEMVHSGGPYGENLEEASDPEMTATDAVNFWPDDKKYYNNATNSCVQDECRHYTQVVWHDTLHLGCDKAHCTKGWTFIICSYDPPGNYVGDRP</sequence>
<name>A0A2K3PH45_TRIPR</name>
<feature type="signal peptide" evidence="1">
    <location>
        <begin position="1"/>
        <end position="22"/>
    </location>
</feature>
<gene>
    <name evidence="3" type="ORF">L195_g011296</name>
</gene>
<dbReference type="Gene3D" id="3.40.33.10">
    <property type="entry name" value="CAP"/>
    <property type="match status" value="2"/>
</dbReference>
<accession>A0A2K3PH45</accession>
<dbReference type="InterPro" id="IPR001283">
    <property type="entry name" value="CRISP-related"/>
</dbReference>
<evidence type="ECO:0000259" key="2">
    <source>
        <dbReference type="SMART" id="SM00198"/>
    </source>
</evidence>
<protein>
    <submittedName>
        <fullName evidence="3">Pathogenesis-related protein 3</fullName>
    </submittedName>
</protein>
<dbReference type="SMART" id="SM00198">
    <property type="entry name" value="SCP"/>
    <property type="match status" value="2"/>
</dbReference>
<feature type="domain" description="SCP" evidence="2">
    <location>
        <begin position="24"/>
        <end position="139"/>
    </location>
</feature>
<dbReference type="Pfam" id="PF00188">
    <property type="entry name" value="CAP"/>
    <property type="match status" value="2"/>
</dbReference>
<dbReference type="EMBL" id="ASHM01007002">
    <property type="protein sequence ID" value="PNY14612.1"/>
    <property type="molecule type" value="Genomic_DNA"/>
</dbReference>
<dbReference type="InterPro" id="IPR018244">
    <property type="entry name" value="Allrgn_V5/Tpx1_CS"/>
</dbReference>
<dbReference type="PRINTS" id="PR00837">
    <property type="entry name" value="V5TPXLIKE"/>
</dbReference>
<organism evidence="3 4">
    <name type="scientific">Trifolium pratense</name>
    <name type="common">Red clover</name>
    <dbReference type="NCBI Taxonomy" id="57577"/>
    <lineage>
        <taxon>Eukaryota</taxon>
        <taxon>Viridiplantae</taxon>
        <taxon>Streptophyta</taxon>
        <taxon>Embryophyta</taxon>
        <taxon>Tracheophyta</taxon>
        <taxon>Spermatophyta</taxon>
        <taxon>Magnoliopsida</taxon>
        <taxon>eudicotyledons</taxon>
        <taxon>Gunneridae</taxon>
        <taxon>Pentapetalae</taxon>
        <taxon>rosids</taxon>
        <taxon>fabids</taxon>
        <taxon>Fabales</taxon>
        <taxon>Fabaceae</taxon>
        <taxon>Papilionoideae</taxon>
        <taxon>50 kb inversion clade</taxon>
        <taxon>NPAAA clade</taxon>
        <taxon>Hologalegina</taxon>
        <taxon>IRL clade</taxon>
        <taxon>Trifolieae</taxon>
        <taxon>Trifolium</taxon>
    </lineage>
</organism>
<dbReference type="SUPFAM" id="SSF55797">
    <property type="entry name" value="PR-1-like"/>
    <property type="match status" value="2"/>
</dbReference>
<dbReference type="InterPro" id="IPR014044">
    <property type="entry name" value="CAP_dom"/>
</dbReference>
<dbReference type="PROSITE" id="PS01010">
    <property type="entry name" value="CRISP_2"/>
    <property type="match status" value="1"/>
</dbReference>
<evidence type="ECO:0000313" key="4">
    <source>
        <dbReference type="Proteomes" id="UP000236291"/>
    </source>
</evidence>
<dbReference type="GO" id="GO:0005576">
    <property type="term" value="C:extracellular region"/>
    <property type="evidence" value="ECO:0007669"/>
    <property type="project" value="InterPro"/>
</dbReference>
<evidence type="ECO:0000313" key="3">
    <source>
        <dbReference type="EMBL" id="PNY14612.1"/>
    </source>
</evidence>
<keyword evidence="1" id="KW-0732">Signal</keyword>
<feature type="domain" description="SCP" evidence="2">
    <location>
        <begin position="140"/>
        <end position="271"/>
    </location>
</feature>
<reference evidence="3 4" key="1">
    <citation type="journal article" date="2014" name="Am. J. Bot.">
        <title>Genome assembly and annotation for red clover (Trifolium pratense; Fabaceae).</title>
        <authorList>
            <person name="Istvanek J."/>
            <person name="Jaros M."/>
            <person name="Krenek A."/>
            <person name="Repkova J."/>
        </authorList>
    </citation>
    <scope>NUCLEOTIDE SEQUENCE [LARGE SCALE GENOMIC DNA]</scope>
    <source>
        <strain evidence="4">cv. Tatra</strain>
        <tissue evidence="3">Young leaves</tissue>
    </source>
</reference>
<dbReference type="FunFam" id="3.40.33.10:FF:000004">
    <property type="entry name" value="CAP, cysteine-rich secretory protein, antigen 5"/>
    <property type="match status" value="2"/>
</dbReference>
<feature type="chain" id="PRO_5014381045" evidence="1">
    <location>
        <begin position="23"/>
        <end position="274"/>
    </location>
</feature>
<dbReference type="PROSITE" id="PS01009">
    <property type="entry name" value="CRISP_1"/>
    <property type="match status" value="1"/>
</dbReference>
<comment type="caution">
    <text evidence="3">The sequence shown here is derived from an EMBL/GenBank/DDBJ whole genome shotgun (WGS) entry which is preliminary data.</text>
</comment>